<dbReference type="Proteomes" id="UP001218188">
    <property type="component" value="Unassembled WGS sequence"/>
</dbReference>
<evidence type="ECO:0000313" key="3">
    <source>
        <dbReference type="Proteomes" id="UP001218188"/>
    </source>
</evidence>
<comment type="caution">
    <text evidence="2">The sequence shown here is derived from an EMBL/GenBank/DDBJ whole genome shotgun (WGS) entry which is preliminary data.</text>
</comment>
<accession>A0AAD6SN07</accession>
<proteinExistence type="predicted"/>
<reference evidence="2" key="1">
    <citation type="submission" date="2023-03" db="EMBL/GenBank/DDBJ databases">
        <title>Massive genome expansion in bonnet fungi (Mycena s.s.) driven by repeated elements and novel gene families across ecological guilds.</title>
        <authorList>
            <consortium name="Lawrence Berkeley National Laboratory"/>
            <person name="Harder C.B."/>
            <person name="Miyauchi S."/>
            <person name="Viragh M."/>
            <person name="Kuo A."/>
            <person name="Thoen E."/>
            <person name="Andreopoulos B."/>
            <person name="Lu D."/>
            <person name="Skrede I."/>
            <person name="Drula E."/>
            <person name="Henrissat B."/>
            <person name="Morin E."/>
            <person name="Kohler A."/>
            <person name="Barry K."/>
            <person name="LaButti K."/>
            <person name="Morin E."/>
            <person name="Salamov A."/>
            <person name="Lipzen A."/>
            <person name="Mereny Z."/>
            <person name="Hegedus B."/>
            <person name="Baldrian P."/>
            <person name="Stursova M."/>
            <person name="Weitz H."/>
            <person name="Taylor A."/>
            <person name="Grigoriev I.V."/>
            <person name="Nagy L.G."/>
            <person name="Martin F."/>
            <person name="Kauserud H."/>
        </authorList>
    </citation>
    <scope>NUCLEOTIDE SEQUENCE</scope>
    <source>
        <strain evidence="2">CBHHK200</strain>
    </source>
</reference>
<feature type="domain" description="HNH nuclease" evidence="1">
    <location>
        <begin position="122"/>
        <end position="190"/>
    </location>
</feature>
<dbReference type="Pfam" id="PF13391">
    <property type="entry name" value="HNH_2"/>
    <property type="match status" value="1"/>
</dbReference>
<keyword evidence="3" id="KW-1185">Reference proteome</keyword>
<dbReference type="AlphaFoldDB" id="A0AAD6SN07"/>
<dbReference type="InterPro" id="IPR003615">
    <property type="entry name" value="HNH_nuc"/>
</dbReference>
<name>A0AAD6SN07_9AGAR</name>
<dbReference type="EMBL" id="JARJCM010000093">
    <property type="protein sequence ID" value="KAJ7030197.1"/>
    <property type="molecule type" value="Genomic_DNA"/>
</dbReference>
<organism evidence="2 3">
    <name type="scientific">Mycena alexandri</name>
    <dbReference type="NCBI Taxonomy" id="1745969"/>
    <lineage>
        <taxon>Eukaryota</taxon>
        <taxon>Fungi</taxon>
        <taxon>Dikarya</taxon>
        <taxon>Basidiomycota</taxon>
        <taxon>Agaricomycotina</taxon>
        <taxon>Agaricomycetes</taxon>
        <taxon>Agaricomycetidae</taxon>
        <taxon>Agaricales</taxon>
        <taxon>Marasmiineae</taxon>
        <taxon>Mycenaceae</taxon>
        <taxon>Mycena</taxon>
    </lineage>
</organism>
<protein>
    <recommendedName>
        <fullName evidence="1">HNH nuclease domain-containing protein</fullName>
    </recommendedName>
</protein>
<evidence type="ECO:0000313" key="2">
    <source>
        <dbReference type="EMBL" id="KAJ7030197.1"/>
    </source>
</evidence>
<evidence type="ECO:0000259" key="1">
    <source>
        <dbReference type="Pfam" id="PF13391"/>
    </source>
</evidence>
<sequence>MVDEQPEATFRLHLASELDGLYLDVPVETVASLCRKPVKYLRFLAYCILGVDGLIASEEFEGDELADDERLGPGVYYFVRAGDEDALEHAVDPEALTYSHAPETTNTRENFRTLVAERDVACIFTNTNVESCQGVHIVPFSRGDEWMKEVVQSRIPEDNEDVSNLSIVNDIRNGMLVSNVLHPVIDKKKLVVLKTPNLILDRNDIPPRSNNADLLGGVKYSTEPHYTLQWLEGTEHQRRDIPNNMDAAFKTNSKKPKPSALLLNYNYGVAALKWWGKGPEHLLTDRKRPTPLIAAPLGPSRIRHDREVRTGKLDDARKAAANFAGGQDGSGGNNDVDDIDERRQSDAERLVLTLYASAPAARDRRAKQRAEREHRMVEWQSGVRMALET</sequence>
<gene>
    <name evidence="2" type="ORF">C8F04DRAFT_1042674</name>
</gene>